<evidence type="ECO:0008006" key="5">
    <source>
        <dbReference type="Google" id="ProtNLM"/>
    </source>
</evidence>
<feature type="transmembrane region" description="Helical" evidence="2">
    <location>
        <begin position="76"/>
        <end position="95"/>
    </location>
</feature>
<feature type="transmembrane region" description="Helical" evidence="2">
    <location>
        <begin position="50"/>
        <end position="70"/>
    </location>
</feature>
<reference evidence="3 4" key="1">
    <citation type="submission" date="2020-04" db="EMBL/GenBank/DDBJ databases">
        <title>Perkinsus olseni comparative genomics.</title>
        <authorList>
            <person name="Bogema D.R."/>
        </authorList>
    </citation>
    <scope>NUCLEOTIDE SEQUENCE [LARGE SCALE GENOMIC DNA]</scope>
    <source>
        <strain evidence="3 4">ATCC PRA-207</strain>
    </source>
</reference>
<dbReference type="Proteomes" id="UP000553632">
    <property type="component" value="Unassembled WGS sequence"/>
</dbReference>
<dbReference type="InterPro" id="IPR009305">
    <property type="entry name" value="Mpo1-like"/>
</dbReference>
<dbReference type="EMBL" id="JABANO010021078">
    <property type="protein sequence ID" value="KAF4727408.1"/>
    <property type="molecule type" value="Genomic_DNA"/>
</dbReference>
<feature type="compositionally biased region" description="Basic and acidic residues" evidence="1">
    <location>
        <begin position="271"/>
        <end position="282"/>
    </location>
</feature>
<keyword evidence="2" id="KW-1133">Transmembrane helix</keyword>
<dbReference type="PANTHER" id="PTHR28026:SF9">
    <property type="entry name" value="2-HYDROXY-PALMITIC ACID DIOXYGENASE MPO1"/>
    <property type="match status" value="1"/>
</dbReference>
<feature type="transmembrane region" description="Helical" evidence="2">
    <location>
        <begin position="102"/>
        <end position="119"/>
    </location>
</feature>
<evidence type="ECO:0000256" key="2">
    <source>
        <dbReference type="SAM" id="Phobius"/>
    </source>
</evidence>
<feature type="region of interest" description="Disordered" evidence="1">
    <location>
        <begin position="268"/>
        <end position="293"/>
    </location>
</feature>
<dbReference type="SUPFAM" id="SSF53448">
    <property type="entry name" value="Nucleotide-diphospho-sugar transferases"/>
    <property type="match status" value="1"/>
</dbReference>
<organism evidence="3 4">
    <name type="scientific">Perkinsus olseni</name>
    <name type="common">Perkinsus atlanticus</name>
    <dbReference type="NCBI Taxonomy" id="32597"/>
    <lineage>
        <taxon>Eukaryota</taxon>
        <taxon>Sar</taxon>
        <taxon>Alveolata</taxon>
        <taxon>Perkinsozoa</taxon>
        <taxon>Perkinsea</taxon>
        <taxon>Perkinsida</taxon>
        <taxon>Perkinsidae</taxon>
        <taxon>Perkinsus</taxon>
    </lineage>
</organism>
<dbReference type="GO" id="GO:0005783">
    <property type="term" value="C:endoplasmic reticulum"/>
    <property type="evidence" value="ECO:0007669"/>
    <property type="project" value="TreeGrafter"/>
</dbReference>
<feature type="transmembrane region" description="Helical" evidence="2">
    <location>
        <begin position="131"/>
        <end position="151"/>
    </location>
</feature>
<feature type="transmembrane region" description="Helical" evidence="2">
    <location>
        <begin position="217"/>
        <end position="235"/>
    </location>
</feature>
<dbReference type="PANTHER" id="PTHR28026">
    <property type="entry name" value="DUF962 DOMAIN PROTEIN (AFU_ORTHOLOGUE AFUA_8G05310)"/>
    <property type="match status" value="1"/>
</dbReference>
<dbReference type="GO" id="GO:0046521">
    <property type="term" value="P:sphingoid catabolic process"/>
    <property type="evidence" value="ECO:0007669"/>
    <property type="project" value="TreeGrafter"/>
</dbReference>
<name>A0A7J6S379_PEROL</name>
<feature type="transmembrane region" description="Helical" evidence="2">
    <location>
        <begin position="26"/>
        <end position="43"/>
    </location>
</feature>
<comment type="caution">
    <text evidence="3">The sequence shown here is derived from an EMBL/GenBank/DDBJ whole genome shotgun (WGS) entry which is preliminary data.</text>
</comment>
<evidence type="ECO:0000313" key="3">
    <source>
        <dbReference type="EMBL" id="KAF4727408.1"/>
    </source>
</evidence>
<dbReference type="InterPro" id="IPR029044">
    <property type="entry name" value="Nucleotide-diphossugar_trans"/>
</dbReference>
<keyword evidence="4" id="KW-1185">Reference proteome</keyword>
<keyword evidence="2" id="KW-0472">Membrane</keyword>
<dbReference type="Gene3D" id="3.90.550.10">
    <property type="entry name" value="Spore Coat Polysaccharide Biosynthesis Protein SpsA, Chain A"/>
    <property type="match status" value="1"/>
</dbReference>
<gene>
    <name evidence="3" type="ORF">FOZ63_002129</name>
</gene>
<dbReference type="AlphaFoldDB" id="A0A7J6S379"/>
<dbReference type="GO" id="GO:0016020">
    <property type="term" value="C:membrane"/>
    <property type="evidence" value="ECO:0007669"/>
    <property type="project" value="GOC"/>
</dbReference>
<sequence length="627" mass="71802">MSSSYFDIKQNYPFYAAYHRNKWNKAIHMVCVPLIYLTSLFLVRRYTPALYGPITLATLVHAFYVLSFWYMDWPAAFLYTPIMMAMYLVSANVPLKYTPQMWAIFTTAWILQFIGHGFLERRRPALVDNFFQSIHAAVFFVWLQVMFRAGYKPDLDDELVLLTQKELEKAGLQEKESRKGEKKDILPLSSSIQCIIVPHKAGTVESRHQQSCLPRRRAVTIGLAVLTGALASWLLREEARFFGGSLWDTLFSYKAKGGAQLVVLHAPHGQADSERRPPKRVSEPSGPAPQSGIDFNLTVTWNRFDRTVIPKVREKFLDARAVTYVTACFMEDVDREDALDQDGTNQNNDDRDAVIRNRKERIDRFKAQLSMALCSLLATTNPSRVLVIANKFCTDDDDFMKMLAGNGVAVVDVGVGYRHWPPVLKGEYPRLTCCLFTFNKLLIWRLGEILPEGEDTPIVWYDSDILWKKNATVGLIEKYRDAYDGNGVVAAQWPAEYMKGDVVLNSGVMLLRPSTEVFLRLETSWGNGEYKLVNAEKTATGDQEVISSLCGSDGGGCGGPWIRLDVCDNYRRYEFQKHCNESEVLLWHPNPRWRRKVVDFKSSRFVESMERGRCRPKRKKKKKKKSR</sequence>
<proteinExistence type="predicted"/>
<protein>
    <recommendedName>
        <fullName evidence="5">Nucleotide-diphospho-sugar transferase domain-containing protein</fullName>
    </recommendedName>
</protein>
<evidence type="ECO:0000313" key="4">
    <source>
        <dbReference type="Proteomes" id="UP000553632"/>
    </source>
</evidence>
<evidence type="ECO:0000256" key="1">
    <source>
        <dbReference type="SAM" id="MobiDB-lite"/>
    </source>
</evidence>
<dbReference type="Pfam" id="PF06127">
    <property type="entry name" value="Mpo1-like"/>
    <property type="match status" value="1"/>
</dbReference>
<keyword evidence="2" id="KW-0812">Transmembrane</keyword>
<accession>A0A7J6S379</accession>